<reference evidence="2" key="2">
    <citation type="submission" date="2020-05" db="UniProtKB">
        <authorList>
            <consortium name="EnsemblMetazoa"/>
        </authorList>
    </citation>
    <scope>IDENTIFICATION</scope>
    <source>
        <strain evidence="2">IAEA</strain>
    </source>
</reference>
<dbReference type="EnsemblMetazoa" id="GPAI021013-RA">
    <property type="protein sequence ID" value="GPAI021013-PA"/>
    <property type="gene ID" value="GPAI021013"/>
</dbReference>
<evidence type="ECO:0000313" key="3">
    <source>
        <dbReference type="Proteomes" id="UP000092445"/>
    </source>
</evidence>
<name>A0A1A9ZPJ4_GLOPL</name>
<dbReference type="Proteomes" id="UP000092445">
    <property type="component" value="Unassembled WGS sequence"/>
</dbReference>
<sequence>MSSSFRESENLTEEKSYSSRTNSDYLPNRYYGAMNQKAVLPINMRQHAAKYMLLTPPMEKCAKIACKMQLRQNSHIPSKLQLQQPESIKILYEQREILAQLKSTDDTTQTTPQSKGSVTFQDISNLLLKIIELEWRKKTQRA</sequence>
<dbReference type="VEuPathDB" id="VectorBase:GPAI021013"/>
<evidence type="ECO:0000313" key="2">
    <source>
        <dbReference type="EnsemblMetazoa" id="GPAI021013-PA"/>
    </source>
</evidence>
<proteinExistence type="predicted"/>
<evidence type="ECO:0000256" key="1">
    <source>
        <dbReference type="SAM" id="MobiDB-lite"/>
    </source>
</evidence>
<feature type="region of interest" description="Disordered" evidence="1">
    <location>
        <begin position="1"/>
        <end position="22"/>
    </location>
</feature>
<reference evidence="3" key="1">
    <citation type="submission" date="2014-03" db="EMBL/GenBank/DDBJ databases">
        <authorList>
            <person name="Aksoy S."/>
            <person name="Warren W."/>
            <person name="Wilson R.K."/>
        </authorList>
    </citation>
    <scope>NUCLEOTIDE SEQUENCE [LARGE SCALE GENOMIC DNA]</scope>
    <source>
        <strain evidence="3">IAEA</strain>
    </source>
</reference>
<protein>
    <submittedName>
        <fullName evidence="2">Uncharacterized protein</fullName>
    </submittedName>
</protein>
<keyword evidence="3" id="KW-1185">Reference proteome</keyword>
<accession>A0A1A9ZPJ4</accession>
<feature type="compositionally biased region" description="Basic and acidic residues" evidence="1">
    <location>
        <begin position="1"/>
        <end position="17"/>
    </location>
</feature>
<dbReference type="AlphaFoldDB" id="A0A1A9ZPJ4"/>
<organism evidence="2 3">
    <name type="scientific">Glossina pallidipes</name>
    <name type="common">Tsetse fly</name>
    <dbReference type="NCBI Taxonomy" id="7398"/>
    <lineage>
        <taxon>Eukaryota</taxon>
        <taxon>Metazoa</taxon>
        <taxon>Ecdysozoa</taxon>
        <taxon>Arthropoda</taxon>
        <taxon>Hexapoda</taxon>
        <taxon>Insecta</taxon>
        <taxon>Pterygota</taxon>
        <taxon>Neoptera</taxon>
        <taxon>Endopterygota</taxon>
        <taxon>Diptera</taxon>
        <taxon>Brachycera</taxon>
        <taxon>Muscomorpha</taxon>
        <taxon>Hippoboscoidea</taxon>
        <taxon>Glossinidae</taxon>
        <taxon>Glossina</taxon>
    </lineage>
</organism>